<dbReference type="Proteomes" id="UP001057702">
    <property type="component" value="Unassembled WGS sequence"/>
</dbReference>
<evidence type="ECO:0000313" key="1">
    <source>
        <dbReference type="EMBL" id="MCQ4082582.1"/>
    </source>
</evidence>
<organism evidence="1 2">
    <name type="scientific">Streptomyces humicola</name>
    <dbReference type="NCBI Taxonomy" id="2953240"/>
    <lineage>
        <taxon>Bacteria</taxon>
        <taxon>Bacillati</taxon>
        <taxon>Actinomycetota</taxon>
        <taxon>Actinomycetes</taxon>
        <taxon>Kitasatosporales</taxon>
        <taxon>Streptomycetaceae</taxon>
        <taxon>Streptomyces</taxon>
    </lineage>
</organism>
<sequence length="211" mass="24045">MSFDQRKSTDNWAEVGWDREVWIPVPLSFQGTKWPDAAEWATDWAGERVMRAHGELTKKLMKKEVVPRAQALVRGRAEIAGNVAAHKIYFHCPDTTKTPVATFIGLWKCQGTREEALQFYGYYGTKSATIQPEAEWFKTEALGTGIKAHWTGVTGPGQYWQADYAFRDDEFDTDVQVFMMAWDQQRFAEVVPDLDNLVRSIRCVPSSSKSN</sequence>
<comment type="caution">
    <text evidence="1">The sequence shown here is derived from an EMBL/GenBank/DDBJ whole genome shotgun (WGS) entry which is preliminary data.</text>
</comment>
<evidence type="ECO:0000313" key="2">
    <source>
        <dbReference type="Proteomes" id="UP001057702"/>
    </source>
</evidence>
<gene>
    <name evidence="1" type="ORF">NGB36_18730</name>
</gene>
<reference evidence="1" key="1">
    <citation type="submission" date="2022-06" db="EMBL/GenBank/DDBJ databases">
        <title>Draft genome sequence of Streptomyces sp. RB6PN25 isolated from peat swamp forest in Thailand.</title>
        <authorList>
            <person name="Duangmal K."/>
            <person name="Klaysubun C."/>
        </authorList>
    </citation>
    <scope>NUCLEOTIDE SEQUENCE</scope>
    <source>
        <strain evidence="1">RB6PN25</strain>
    </source>
</reference>
<dbReference type="RefSeq" id="WP_255921487.1">
    <property type="nucleotide sequence ID" value="NZ_JANFNG010000014.1"/>
</dbReference>
<name>A0ABT1Q1G3_9ACTN</name>
<keyword evidence="2" id="KW-1185">Reference proteome</keyword>
<proteinExistence type="predicted"/>
<protein>
    <submittedName>
        <fullName evidence="1">Uncharacterized protein</fullName>
    </submittedName>
</protein>
<dbReference type="EMBL" id="JANFNG010000014">
    <property type="protein sequence ID" value="MCQ4082582.1"/>
    <property type="molecule type" value="Genomic_DNA"/>
</dbReference>
<accession>A0ABT1Q1G3</accession>